<gene>
    <name evidence="2" type="ORF">KFE25_010567</name>
</gene>
<feature type="compositionally biased region" description="Low complexity" evidence="1">
    <location>
        <begin position="7"/>
        <end position="25"/>
    </location>
</feature>
<dbReference type="AlphaFoldDB" id="A0A8J5XLW3"/>
<evidence type="ECO:0000313" key="2">
    <source>
        <dbReference type="EMBL" id="KAG8461380.1"/>
    </source>
</evidence>
<name>A0A8J5XLW3_DIALT</name>
<dbReference type="EMBL" id="JAGTXO010000026">
    <property type="protein sequence ID" value="KAG8461380.1"/>
    <property type="molecule type" value="Genomic_DNA"/>
</dbReference>
<keyword evidence="3" id="KW-1185">Reference proteome</keyword>
<dbReference type="Proteomes" id="UP000751190">
    <property type="component" value="Unassembled WGS sequence"/>
</dbReference>
<feature type="region of interest" description="Disordered" evidence="1">
    <location>
        <begin position="1"/>
        <end position="25"/>
    </location>
</feature>
<sequence length="235" mass="25308">MPTCDEPVSAGAPAPSASASPTPSSAEEDAVVFRASERDAGLLVRAEVLSAVSPVFRAFLALGHEPLPRVITTHCPRESNAAFLELVSTLAFETRPSDQPPTPARLTLRLLQLGADAMPLLFKYDVRGVVKTLKTVMADELVCNFTHWVATQTRFQLVDALLALWKADAQQPCCTDWVGDNEQAIDALASAGRWLEVTSSAKAECFWAGLPADLARSIAKRYARLAVASHARGRP</sequence>
<evidence type="ECO:0008006" key="4">
    <source>
        <dbReference type="Google" id="ProtNLM"/>
    </source>
</evidence>
<reference evidence="2" key="1">
    <citation type="submission" date="2021-05" db="EMBL/GenBank/DDBJ databases">
        <title>The genome of the haptophyte Pavlova lutheri (Diacronema luteri, Pavlovales) - a model for lipid biosynthesis in eukaryotic algae.</title>
        <authorList>
            <person name="Hulatt C.J."/>
            <person name="Posewitz M.C."/>
        </authorList>
    </citation>
    <scope>NUCLEOTIDE SEQUENCE</scope>
    <source>
        <strain evidence="2">NIVA-4/92</strain>
    </source>
</reference>
<protein>
    <recommendedName>
        <fullName evidence="4">BTB domain-containing protein</fullName>
    </recommendedName>
</protein>
<comment type="caution">
    <text evidence="2">The sequence shown here is derived from an EMBL/GenBank/DDBJ whole genome shotgun (WGS) entry which is preliminary data.</text>
</comment>
<accession>A0A8J5XLW3</accession>
<evidence type="ECO:0000313" key="3">
    <source>
        <dbReference type="Proteomes" id="UP000751190"/>
    </source>
</evidence>
<organism evidence="2 3">
    <name type="scientific">Diacronema lutheri</name>
    <name type="common">Unicellular marine alga</name>
    <name type="synonym">Monochrysis lutheri</name>
    <dbReference type="NCBI Taxonomy" id="2081491"/>
    <lineage>
        <taxon>Eukaryota</taxon>
        <taxon>Haptista</taxon>
        <taxon>Haptophyta</taxon>
        <taxon>Pavlovophyceae</taxon>
        <taxon>Pavlovales</taxon>
        <taxon>Pavlovaceae</taxon>
        <taxon>Diacronema</taxon>
    </lineage>
</organism>
<evidence type="ECO:0000256" key="1">
    <source>
        <dbReference type="SAM" id="MobiDB-lite"/>
    </source>
</evidence>
<proteinExistence type="predicted"/>